<dbReference type="InterPro" id="IPR010998">
    <property type="entry name" value="Integrase_recombinase_N"/>
</dbReference>
<sequence>MRKWSPFKNHPNIYTYQTAKGKRFAVRRGFTNVLGKKDEFTKSGFKNWREAEIVLKKFESDLALNKFDNLASEKVTLQKTWEMMKDEKKRLGKWRPSTEESQINNYLIYIKNPLGNKSLSQIKRPVVQKWLDSLSTQNLAHDTIRSAYGTLSQIINYAVNTELIGSNRIRGLDYTGKDPKDKSIEPIDFNRWMKCAEAVLNNADYAMIVVMANTGMRRGEVTGLRTTAVTIKENELTREKFAMIDINFQRSVNNPNGAKLKTKSSYRKIAVTDETTNYLQEAIDIAEARRKKGHKSPNAIPWLWVKEDGDPVSVFHLRYLCQVVSNKCGIHMHPHMFRHYFATETIANGVPQIDVMHYLGHSSVQMTADYTRPTENASLNVSKGFTPTDTVPYGTINRVPSNVP</sequence>
<keyword evidence="3" id="KW-0233">DNA recombination</keyword>
<dbReference type="Proteomes" id="UP001597191">
    <property type="component" value="Unassembled WGS sequence"/>
</dbReference>
<protein>
    <submittedName>
        <fullName evidence="7">Tyrosine-type recombinase/integrase</fullName>
    </submittedName>
</protein>
<feature type="domain" description="Tyr recombinase" evidence="5">
    <location>
        <begin position="177"/>
        <end position="383"/>
    </location>
</feature>
<dbReference type="Gene3D" id="1.10.443.10">
    <property type="entry name" value="Intergrase catalytic core"/>
    <property type="match status" value="1"/>
</dbReference>
<dbReference type="CDD" id="cd00397">
    <property type="entry name" value="DNA_BRE_C"/>
    <property type="match status" value="1"/>
</dbReference>
<dbReference type="Pfam" id="PF00589">
    <property type="entry name" value="Phage_integrase"/>
    <property type="match status" value="1"/>
</dbReference>
<dbReference type="PROSITE" id="PS51898">
    <property type="entry name" value="TYR_RECOMBINASE"/>
    <property type="match status" value="1"/>
</dbReference>
<evidence type="ECO:0000256" key="3">
    <source>
        <dbReference type="ARBA" id="ARBA00023172"/>
    </source>
</evidence>
<dbReference type="EMBL" id="JBHTOH010000025">
    <property type="protein sequence ID" value="MFD1410784.1"/>
    <property type="molecule type" value="Genomic_DNA"/>
</dbReference>
<name>A0ABW4BKL6_9LACO</name>
<evidence type="ECO:0000313" key="7">
    <source>
        <dbReference type="EMBL" id="MFD1410784.1"/>
    </source>
</evidence>
<dbReference type="Gene3D" id="1.10.150.130">
    <property type="match status" value="1"/>
</dbReference>
<dbReference type="InterPro" id="IPR050090">
    <property type="entry name" value="Tyrosine_recombinase_XerCD"/>
</dbReference>
<gene>
    <name evidence="7" type="ORF">ACFQ4R_04035</name>
</gene>
<comment type="similarity">
    <text evidence="1">Belongs to the 'phage' integrase family.</text>
</comment>
<evidence type="ECO:0000256" key="2">
    <source>
        <dbReference type="ARBA" id="ARBA00023125"/>
    </source>
</evidence>
<proteinExistence type="inferred from homology"/>
<dbReference type="InterPro" id="IPR013762">
    <property type="entry name" value="Integrase-like_cat_sf"/>
</dbReference>
<dbReference type="PANTHER" id="PTHR30349">
    <property type="entry name" value="PHAGE INTEGRASE-RELATED"/>
    <property type="match status" value="1"/>
</dbReference>
<keyword evidence="2 4" id="KW-0238">DNA-binding</keyword>
<reference evidence="8" key="1">
    <citation type="journal article" date="2019" name="Int. J. Syst. Evol. Microbiol.">
        <title>The Global Catalogue of Microorganisms (GCM) 10K type strain sequencing project: providing services to taxonomists for standard genome sequencing and annotation.</title>
        <authorList>
            <consortium name="The Broad Institute Genomics Platform"/>
            <consortium name="The Broad Institute Genome Sequencing Center for Infectious Disease"/>
            <person name="Wu L."/>
            <person name="Ma J."/>
        </authorList>
    </citation>
    <scope>NUCLEOTIDE SEQUENCE [LARGE SCALE GENOMIC DNA]</scope>
    <source>
        <strain evidence="8">CCM 8937</strain>
    </source>
</reference>
<evidence type="ECO:0000256" key="1">
    <source>
        <dbReference type="ARBA" id="ARBA00008857"/>
    </source>
</evidence>
<dbReference type="InterPro" id="IPR044068">
    <property type="entry name" value="CB"/>
</dbReference>
<evidence type="ECO:0000313" key="8">
    <source>
        <dbReference type="Proteomes" id="UP001597191"/>
    </source>
</evidence>
<evidence type="ECO:0000256" key="4">
    <source>
        <dbReference type="PROSITE-ProRule" id="PRU01248"/>
    </source>
</evidence>
<dbReference type="InterPro" id="IPR011010">
    <property type="entry name" value="DNA_brk_join_enz"/>
</dbReference>
<comment type="caution">
    <text evidence="7">The sequence shown here is derived from an EMBL/GenBank/DDBJ whole genome shotgun (WGS) entry which is preliminary data.</text>
</comment>
<keyword evidence="8" id="KW-1185">Reference proteome</keyword>
<accession>A0ABW4BKL6</accession>
<organism evidence="7 8">
    <name type="scientific">Lapidilactobacillus gannanensis</name>
    <dbReference type="NCBI Taxonomy" id="2486002"/>
    <lineage>
        <taxon>Bacteria</taxon>
        <taxon>Bacillati</taxon>
        <taxon>Bacillota</taxon>
        <taxon>Bacilli</taxon>
        <taxon>Lactobacillales</taxon>
        <taxon>Lactobacillaceae</taxon>
        <taxon>Lapidilactobacillus</taxon>
    </lineage>
</organism>
<dbReference type="PANTHER" id="PTHR30349:SF64">
    <property type="entry name" value="PROPHAGE INTEGRASE INTD-RELATED"/>
    <property type="match status" value="1"/>
</dbReference>
<dbReference type="InterPro" id="IPR002104">
    <property type="entry name" value="Integrase_catalytic"/>
</dbReference>
<dbReference type="RefSeq" id="WP_125647880.1">
    <property type="nucleotide sequence ID" value="NZ_JBHTOH010000025.1"/>
</dbReference>
<evidence type="ECO:0000259" key="5">
    <source>
        <dbReference type="PROSITE" id="PS51898"/>
    </source>
</evidence>
<feature type="domain" description="Core-binding (CB)" evidence="6">
    <location>
        <begin position="82"/>
        <end position="159"/>
    </location>
</feature>
<evidence type="ECO:0000259" key="6">
    <source>
        <dbReference type="PROSITE" id="PS51900"/>
    </source>
</evidence>
<dbReference type="SUPFAM" id="SSF56349">
    <property type="entry name" value="DNA breaking-rejoining enzymes"/>
    <property type="match status" value="1"/>
</dbReference>
<dbReference type="PROSITE" id="PS51900">
    <property type="entry name" value="CB"/>
    <property type="match status" value="1"/>
</dbReference>